<keyword evidence="2" id="KW-1003">Cell membrane</keyword>
<dbReference type="GO" id="GO:0071222">
    <property type="term" value="P:cellular response to lipopolysaccharide"/>
    <property type="evidence" value="ECO:0007669"/>
    <property type="project" value="TreeGrafter"/>
</dbReference>
<dbReference type="SUPFAM" id="SSF48726">
    <property type="entry name" value="Immunoglobulin"/>
    <property type="match status" value="2"/>
</dbReference>
<dbReference type="InterPro" id="IPR007110">
    <property type="entry name" value="Ig-like_dom"/>
</dbReference>
<comment type="subcellular location">
    <subcellularLocation>
        <location evidence="1">Cell membrane</location>
        <topology evidence="1">Single-pass type I membrane protein</topology>
    </subcellularLocation>
</comment>
<feature type="domain" description="Ig-like" evidence="12">
    <location>
        <begin position="163"/>
        <end position="227"/>
    </location>
</feature>
<dbReference type="InterPro" id="IPR053896">
    <property type="entry name" value="BTN3A2-like_Ig-C"/>
</dbReference>
<evidence type="ECO:0000256" key="3">
    <source>
        <dbReference type="ARBA" id="ARBA00022692"/>
    </source>
</evidence>
<evidence type="ECO:0000256" key="5">
    <source>
        <dbReference type="ARBA" id="ARBA00022989"/>
    </source>
</evidence>
<keyword evidence="8" id="KW-0675">Receptor</keyword>
<feature type="chain" id="PRO_5035425556" description="Ig-like domain-containing protein" evidence="11">
    <location>
        <begin position="18"/>
        <end position="328"/>
    </location>
</feature>
<evidence type="ECO:0000256" key="7">
    <source>
        <dbReference type="ARBA" id="ARBA00023157"/>
    </source>
</evidence>
<dbReference type="Pfam" id="PF07686">
    <property type="entry name" value="V-set"/>
    <property type="match status" value="1"/>
</dbReference>
<evidence type="ECO:0000256" key="6">
    <source>
        <dbReference type="ARBA" id="ARBA00023136"/>
    </source>
</evidence>
<keyword evidence="9" id="KW-0325">Glycoprotein</keyword>
<evidence type="ECO:0000256" key="10">
    <source>
        <dbReference type="ARBA" id="ARBA00023319"/>
    </source>
</evidence>
<evidence type="ECO:0000256" key="4">
    <source>
        <dbReference type="ARBA" id="ARBA00022729"/>
    </source>
</evidence>
<dbReference type="GO" id="GO:0042102">
    <property type="term" value="P:positive regulation of T cell proliferation"/>
    <property type="evidence" value="ECO:0007669"/>
    <property type="project" value="TreeGrafter"/>
</dbReference>
<dbReference type="GO" id="GO:0042130">
    <property type="term" value="P:negative regulation of T cell proliferation"/>
    <property type="evidence" value="ECO:0007669"/>
    <property type="project" value="TreeGrafter"/>
</dbReference>
<evidence type="ECO:0000256" key="8">
    <source>
        <dbReference type="ARBA" id="ARBA00023170"/>
    </source>
</evidence>
<proteinExistence type="predicted"/>
<evidence type="ECO:0000313" key="14">
    <source>
        <dbReference type="Proteomes" id="UP000694395"/>
    </source>
</evidence>
<dbReference type="InterPro" id="IPR013106">
    <property type="entry name" value="Ig_V-set"/>
</dbReference>
<name>A0A8K9VEV3_ONCMY</name>
<organism evidence="13 14">
    <name type="scientific">Oncorhynchus mykiss</name>
    <name type="common">Rainbow trout</name>
    <name type="synonym">Salmo gairdneri</name>
    <dbReference type="NCBI Taxonomy" id="8022"/>
    <lineage>
        <taxon>Eukaryota</taxon>
        <taxon>Metazoa</taxon>
        <taxon>Chordata</taxon>
        <taxon>Craniata</taxon>
        <taxon>Vertebrata</taxon>
        <taxon>Euteleostomi</taxon>
        <taxon>Actinopterygii</taxon>
        <taxon>Neopterygii</taxon>
        <taxon>Teleostei</taxon>
        <taxon>Protacanthopterygii</taxon>
        <taxon>Salmoniformes</taxon>
        <taxon>Salmonidae</taxon>
        <taxon>Salmoninae</taxon>
        <taxon>Oncorhynchus</taxon>
    </lineage>
</organism>
<keyword evidence="7" id="KW-1015">Disulfide bond</keyword>
<evidence type="ECO:0000259" key="12">
    <source>
        <dbReference type="PROSITE" id="PS50835"/>
    </source>
</evidence>
<dbReference type="PANTHER" id="PTHR25466:SF9">
    <property type="entry name" value="FIBRONECTIN TYPE-III DOMAIN-CONTAINING PROTEIN"/>
    <property type="match status" value="1"/>
</dbReference>
<evidence type="ECO:0000256" key="2">
    <source>
        <dbReference type="ARBA" id="ARBA00022475"/>
    </source>
</evidence>
<evidence type="ECO:0000256" key="9">
    <source>
        <dbReference type="ARBA" id="ARBA00023180"/>
    </source>
</evidence>
<keyword evidence="3" id="KW-0812">Transmembrane</keyword>
<dbReference type="Gene3D" id="2.60.40.10">
    <property type="entry name" value="Immunoglobulins"/>
    <property type="match status" value="2"/>
</dbReference>
<evidence type="ECO:0000256" key="11">
    <source>
        <dbReference type="SAM" id="SignalP"/>
    </source>
</evidence>
<keyword evidence="5" id="KW-1133">Transmembrane helix</keyword>
<dbReference type="PROSITE" id="PS50835">
    <property type="entry name" value="IG_LIKE"/>
    <property type="match status" value="1"/>
</dbReference>
<dbReference type="GeneTree" id="ENSGT00940000177543"/>
<evidence type="ECO:0000313" key="13">
    <source>
        <dbReference type="Ensembl" id="ENSOMYP00000121073.1"/>
    </source>
</evidence>
<dbReference type="GO" id="GO:0009897">
    <property type="term" value="C:external side of plasma membrane"/>
    <property type="evidence" value="ECO:0007669"/>
    <property type="project" value="TreeGrafter"/>
</dbReference>
<dbReference type="Ensembl" id="ENSOMYT00000143942.1">
    <property type="protein sequence ID" value="ENSOMYP00000121073.1"/>
    <property type="gene ID" value="ENSOMYG00000047773.2"/>
</dbReference>
<dbReference type="Pfam" id="PF22705">
    <property type="entry name" value="C2-set_3"/>
    <property type="match status" value="1"/>
</dbReference>
<keyword evidence="6" id="KW-0472">Membrane</keyword>
<keyword evidence="14" id="KW-1185">Reference proteome</keyword>
<dbReference type="InterPro" id="IPR051713">
    <property type="entry name" value="T-cell_Activation_Regulation"/>
</dbReference>
<evidence type="ECO:0000256" key="1">
    <source>
        <dbReference type="ARBA" id="ARBA00004251"/>
    </source>
</evidence>
<feature type="signal peptide" evidence="11">
    <location>
        <begin position="1"/>
        <end position="17"/>
    </location>
</feature>
<keyword evidence="4 11" id="KW-0732">Signal</keyword>
<dbReference type="GO" id="GO:0006955">
    <property type="term" value="P:immune response"/>
    <property type="evidence" value="ECO:0007669"/>
    <property type="project" value="TreeGrafter"/>
</dbReference>
<reference evidence="13" key="1">
    <citation type="submission" date="2020-07" db="EMBL/GenBank/DDBJ databases">
        <title>A long reads based de novo assembly of the rainbow trout Arlee double haploid line genome.</title>
        <authorList>
            <person name="Gao G."/>
            <person name="Palti Y."/>
        </authorList>
    </citation>
    <scope>NUCLEOTIDE SEQUENCE [LARGE SCALE GENOMIC DNA]</scope>
</reference>
<dbReference type="GO" id="GO:0031295">
    <property type="term" value="P:T cell costimulation"/>
    <property type="evidence" value="ECO:0007669"/>
    <property type="project" value="TreeGrafter"/>
</dbReference>
<dbReference type="InterPro" id="IPR036179">
    <property type="entry name" value="Ig-like_dom_sf"/>
</dbReference>
<dbReference type="InterPro" id="IPR013783">
    <property type="entry name" value="Ig-like_fold"/>
</dbReference>
<dbReference type="AlphaFoldDB" id="A0A8K9VEV3"/>
<accession>A0A8K9VEV3</accession>
<dbReference type="Proteomes" id="UP000694395">
    <property type="component" value="Chromosome 22"/>
</dbReference>
<protein>
    <recommendedName>
        <fullName evidence="12">Ig-like domain-containing protein</fullName>
    </recommendedName>
</protein>
<dbReference type="PANTHER" id="PTHR25466">
    <property type="entry name" value="T-LYMPHOCYTE ACTIVATION ANTIGEN"/>
    <property type="match status" value="1"/>
</dbReference>
<sequence length="328" mass="36497">MARLIWICIRLLSVVDSSQMSSHPIIGILGKSIMLTCSLNSSAPIVPARLTLYWTARLKHQKEEQVVHALYNGEENNDPQFPVYKNRTQIFKDQLSSGNFSLLLKDLRVEDDLATFFLFYHQEDGDYNTLNQNKEMCVTTVKVAKSYHKPIVTVNYEEWKAECTSQGGYPKPRLTWTNQNGLLDPEVPQIVQDAGSGTLNISSTVNITENQTVTCAIFNPTLKETLNTTRSTGGEQEGLSSSIKAGIGVLAVAVIGSALVLVYWKSESCDFFLSSLLSFMSQRNLLNDYGAIKQLSLCHRACNGMVADTQEMSPLRHSLLQCVLTTKC</sequence>
<keyword evidence="10" id="KW-0393">Immunoglobulin domain</keyword>
<reference evidence="13" key="2">
    <citation type="submission" date="2025-08" db="UniProtKB">
        <authorList>
            <consortium name="Ensembl"/>
        </authorList>
    </citation>
    <scope>IDENTIFICATION</scope>
</reference>
<reference evidence="13" key="3">
    <citation type="submission" date="2025-09" db="UniProtKB">
        <authorList>
            <consortium name="Ensembl"/>
        </authorList>
    </citation>
    <scope>IDENTIFICATION</scope>
</reference>
<dbReference type="GO" id="GO:0007166">
    <property type="term" value="P:cell surface receptor signaling pathway"/>
    <property type="evidence" value="ECO:0007669"/>
    <property type="project" value="TreeGrafter"/>
</dbReference>